<keyword evidence="2" id="KW-1185">Reference proteome</keyword>
<comment type="caution">
    <text evidence="1">The sequence shown here is derived from an EMBL/GenBank/DDBJ whole genome shotgun (WGS) entry which is preliminary data.</text>
</comment>
<gene>
    <name evidence="1" type="ORF">EYF80_044820</name>
</gene>
<organism evidence="1 2">
    <name type="scientific">Liparis tanakae</name>
    <name type="common">Tanaka's snailfish</name>
    <dbReference type="NCBI Taxonomy" id="230148"/>
    <lineage>
        <taxon>Eukaryota</taxon>
        <taxon>Metazoa</taxon>
        <taxon>Chordata</taxon>
        <taxon>Craniata</taxon>
        <taxon>Vertebrata</taxon>
        <taxon>Euteleostomi</taxon>
        <taxon>Actinopterygii</taxon>
        <taxon>Neopterygii</taxon>
        <taxon>Teleostei</taxon>
        <taxon>Neoteleostei</taxon>
        <taxon>Acanthomorphata</taxon>
        <taxon>Eupercaria</taxon>
        <taxon>Perciformes</taxon>
        <taxon>Cottioidei</taxon>
        <taxon>Cottales</taxon>
        <taxon>Liparidae</taxon>
        <taxon>Liparis</taxon>
    </lineage>
</organism>
<name>A0A4Z2FUT4_9TELE</name>
<evidence type="ECO:0000313" key="2">
    <source>
        <dbReference type="Proteomes" id="UP000314294"/>
    </source>
</evidence>
<sequence length="74" mass="7931">MVPAVHARTAEGRSKDASQAFGSYCIEPYPTINITANRSTTGETNKTMTCYQGKLSPLPTSLPVLPMYGNAPPE</sequence>
<reference evidence="1 2" key="1">
    <citation type="submission" date="2019-03" db="EMBL/GenBank/DDBJ databases">
        <title>First draft genome of Liparis tanakae, snailfish: a comprehensive survey of snailfish specific genes.</title>
        <authorList>
            <person name="Kim W."/>
            <person name="Song I."/>
            <person name="Jeong J.-H."/>
            <person name="Kim D."/>
            <person name="Kim S."/>
            <person name="Ryu S."/>
            <person name="Song J.Y."/>
            <person name="Lee S.K."/>
        </authorList>
    </citation>
    <scope>NUCLEOTIDE SEQUENCE [LARGE SCALE GENOMIC DNA]</scope>
    <source>
        <tissue evidence="1">Muscle</tissue>
    </source>
</reference>
<accession>A0A4Z2FUT4</accession>
<proteinExistence type="predicted"/>
<dbReference type="AlphaFoldDB" id="A0A4Z2FUT4"/>
<evidence type="ECO:0000313" key="1">
    <source>
        <dbReference type="EMBL" id="TNN44966.1"/>
    </source>
</evidence>
<dbReference type="Proteomes" id="UP000314294">
    <property type="component" value="Unassembled WGS sequence"/>
</dbReference>
<protein>
    <submittedName>
        <fullName evidence="1">Uncharacterized protein</fullName>
    </submittedName>
</protein>
<dbReference type="EMBL" id="SRLO01000874">
    <property type="protein sequence ID" value="TNN44966.1"/>
    <property type="molecule type" value="Genomic_DNA"/>
</dbReference>